<accession>A0A9D1PT05</accession>
<reference evidence="1" key="1">
    <citation type="journal article" date="2021" name="PeerJ">
        <title>Extensive microbial diversity within the chicken gut microbiome revealed by metagenomics and culture.</title>
        <authorList>
            <person name="Gilroy R."/>
            <person name="Ravi A."/>
            <person name="Getino M."/>
            <person name="Pursley I."/>
            <person name="Horton D.L."/>
            <person name="Alikhan N.F."/>
            <person name="Baker D."/>
            <person name="Gharbi K."/>
            <person name="Hall N."/>
            <person name="Watson M."/>
            <person name="Adriaenssens E.M."/>
            <person name="Foster-Nyarko E."/>
            <person name="Jarju S."/>
            <person name="Secka A."/>
            <person name="Antonio M."/>
            <person name="Oren A."/>
            <person name="Chaudhuri R.R."/>
            <person name="La Ragione R."/>
            <person name="Hildebrand F."/>
            <person name="Pallen M.J."/>
        </authorList>
    </citation>
    <scope>NUCLEOTIDE SEQUENCE</scope>
    <source>
        <strain evidence="1">Gambia11-129</strain>
    </source>
</reference>
<organism evidence="1 2">
    <name type="scientific">Candidatus Ornithospirochaeta avicola</name>
    <dbReference type="NCBI Taxonomy" id="2840896"/>
    <lineage>
        <taxon>Bacteria</taxon>
        <taxon>Pseudomonadati</taxon>
        <taxon>Spirochaetota</taxon>
        <taxon>Spirochaetia</taxon>
        <taxon>Spirochaetales</taxon>
        <taxon>Spirochaetaceae</taxon>
        <taxon>Spirochaetaceae incertae sedis</taxon>
        <taxon>Candidatus Ornithospirochaeta</taxon>
    </lineage>
</organism>
<dbReference type="EMBL" id="DXHU01000015">
    <property type="protein sequence ID" value="HIV98777.1"/>
    <property type="molecule type" value="Genomic_DNA"/>
</dbReference>
<name>A0A9D1PT05_9SPIO</name>
<reference evidence="1" key="2">
    <citation type="submission" date="2021-04" db="EMBL/GenBank/DDBJ databases">
        <authorList>
            <person name="Gilroy R."/>
        </authorList>
    </citation>
    <scope>NUCLEOTIDE SEQUENCE</scope>
    <source>
        <strain evidence="1">Gambia11-129</strain>
    </source>
</reference>
<dbReference type="Proteomes" id="UP000823936">
    <property type="component" value="Unassembled WGS sequence"/>
</dbReference>
<protein>
    <submittedName>
        <fullName evidence="1">Uncharacterized protein</fullName>
    </submittedName>
</protein>
<evidence type="ECO:0000313" key="1">
    <source>
        <dbReference type="EMBL" id="HIV98777.1"/>
    </source>
</evidence>
<sequence>MEFSYDCSWESGGAKQHQAYSAPSGVDMNAREQSAAIKKTVVETFPISKEKAPILSVIRSWGSLPLVLPVSTGDSSITHVMSERFMDIEAIIVCLLEQQEVTRNRQFLVMWQVGMDGFFALELIGIEWSKQHSRILRILSNS</sequence>
<gene>
    <name evidence="1" type="ORF">IAB12_03230</name>
</gene>
<evidence type="ECO:0000313" key="2">
    <source>
        <dbReference type="Proteomes" id="UP000823936"/>
    </source>
</evidence>
<proteinExistence type="predicted"/>
<dbReference type="AlphaFoldDB" id="A0A9D1PT05"/>
<comment type="caution">
    <text evidence="1">The sequence shown here is derived from an EMBL/GenBank/DDBJ whole genome shotgun (WGS) entry which is preliminary data.</text>
</comment>